<dbReference type="Pfam" id="PF00072">
    <property type="entry name" value="Response_reg"/>
    <property type="match status" value="1"/>
</dbReference>
<dbReference type="Proteomes" id="UP000292781">
    <property type="component" value="Unassembled WGS sequence"/>
</dbReference>
<keyword evidence="2" id="KW-0805">Transcription regulation</keyword>
<dbReference type="PANTHER" id="PTHR44591">
    <property type="entry name" value="STRESS RESPONSE REGULATOR PROTEIN 1"/>
    <property type="match status" value="1"/>
</dbReference>
<protein>
    <submittedName>
        <fullName evidence="6">Response regulator</fullName>
    </submittedName>
</protein>
<dbReference type="InterPro" id="IPR001789">
    <property type="entry name" value="Sig_transdc_resp-reg_receiver"/>
</dbReference>
<evidence type="ECO:0000256" key="1">
    <source>
        <dbReference type="ARBA" id="ARBA00022553"/>
    </source>
</evidence>
<evidence type="ECO:0000256" key="2">
    <source>
        <dbReference type="ARBA" id="ARBA00023015"/>
    </source>
</evidence>
<accession>A0A4Q9VNK3</accession>
<dbReference type="InterPro" id="IPR011006">
    <property type="entry name" value="CheY-like_superfamily"/>
</dbReference>
<dbReference type="SUPFAM" id="SSF52172">
    <property type="entry name" value="CheY-like"/>
    <property type="match status" value="1"/>
</dbReference>
<keyword evidence="7" id="KW-1185">Reference proteome</keyword>
<feature type="modified residue" description="4-aspartylphosphate" evidence="4">
    <location>
        <position position="64"/>
    </location>
</feature>
<dbReference type="GO" id="GO:0000160">
    <property type="term" value="P:phosphorelay signal transduction system"/>
    <property type="evidence" value="ECO:0007669"/>
    <property type="project" value="InterPro"/>
</dbReference>
<evidence type="ECO:0000259" key="5">
    <source>
        <dbReference type="PROSITE" id="PS50110"/>
    </source>
</evidence>
<dbReference type="EMBL" id="SJFN01000016">
    <property type="protein sequence ID" value="TBW37231.1"/>
    <property type="molecule type" value="Genomic_DNA"/>
</dbReference>
<evidence type="ECO:0000256" key="3">
    <source>
        <dbReference type="ARBA" id="ARBA00023163"/>
    </source>
</evidence>
<feature type="domain" description="Response regulatory" evidence="5">
    <location>
        <begin position="15"/>
        <end position="129"/>
    </location>
</feature>
<dbReference type="OrthoDB" id="7679005at2"/>
<evidence type="ECO:0000313" key="6">
    <source>
        <dbReference type="EMBL" id="TBW37231.1"/>
    </source>
</evidence>
<dbReference type="AlphaFoldDB" id="A0A4Q9VNK3"/>
<dbReference type="PANTHER" id="PTHR44591:SF3">
    <property type="entry name" value="RESPONSE REGULATORY DOMAIN-CONTAINING PROTEIN"/>
    <property type="match status" value="1"/>
</dbReference>
<dbReference type="Gene3D" id="3.40.50.2300">
    <property type="match status" value="1"/>
</dbReference>
<keyword evidence="1 4" id="KW-0597">Phosphoprotein</keyword>
<organism evidence="6 7">
    <name type="scientific">Siculibacillus lacustris</name>
    <dbReference type="NCBI Taxonomy" id="1549641"/>
    <lineage>
        <taxon>Bacteria</taxon>
        <taxon>Pseudomonadati</taxon>
        <taxon>Pseudomonadota</taxon>
        <taxon>Alphaproteobacteria</taxon>
        <taxon>Hyphomicrobiales</taxon>
        <taxon>Ancalomicrobiaceae</taxon>
        <taxon>Siculibacillus</taxon>
    </lineage>
</organism>
<name>A0A4Q9VNK3_9HYPH</name>
<evidence type="ECO:0000313" key="7">
    <source>
        <dbReference type="Proteomes" id="UP000292781"/>
    </source>
</evidence>
<dbReference type="PROSITE" id="PS50110">
    <property type="entry name" value="RESPONSE_REGULATORY"/>
    <property type="match status" value="1"/>
</dbReference>
<sequence length="144" mass="14891">MSSPAPGAPFAPVGYVHVLEDDPGVADSLRFVLQAHGLDVVLHPDAESFFEASPPGAADAVIVDLGLPGIGGAQVIRWLARLSPMPRIVAITGQTQKAIDGELRDLPPVQLLRKPLSAEALTALLETVEGVPPPVAAPEICAIA</sequence>
<proteinExistence type="predicted"/>
<dbReference type="SMART" id="SM00448">
    <property type="entry name" value="REC"/>
    <property type="match status" value="1"/>
</dbReference>
<dbReference type="InterPro" id="IPR050595">
    <property type="entry name" value="Bact_response_regulator"/>
</dbReference>
<evidence type="ECO:0000256" key="4">
    <source>
        <dbReference type="PROSITE-ProRule" id="PRU00169"/>
    </source>
</evidence>
<reference evidence="6 7" key="1">
    <citation type="submission" date="2019-02" db="EMBL/GenBank/DDBJ databases">
        <title>Siculibacillus lacustris gen. nov., sp. nov., a new rosette-forming bacterium isolated from a freshwater crater lake (Lake St. Ana, Romania).</title>
        <authorList>
            <person name="Felfoldi T."/>
            <person name="Marton Z."/>
            <person name="Szabo A."/>
            <person name="Mentes A."/>
            <person name="Boka K."/>
            <person name="Marialigeti K."/>
            <person name="Mathe I."/>
            <person name="Koncz M."/>
            <person name="Schumann P."/>
            <person name="Toth E."/>
        </authorList>
    </citation>
    <scope>NUCLEOTIDE SEQUENCE [LARGE SCALE GENOMIC DNA]</scope>
    <source>
        <strain evidence="6 7">SA-279</strain>
    </source>
</reference>
<keyword evidence="3" id="KW-0804">Transcription</keyword>
<comment type="caution">
    <text evidence="6">The sequence shown here is derived from an EMBL/GenBank/DDBJ whole genome shotgun (WGS) entry which is preliminary data.</text>
</comment>
<gene>
    <name evidence="6" type="ORF">EYW49_11905</name>
</gene>